<dbReference type="AlphaFoldDB" id="A0A422NEJ0"/>
<dbReference type="GeneID" id="40329458"/>
<dbReference type="PANTHER" id="PTHR15454:SF67">
    <property type="entry name" value="LEUCINE-RICH REPEAT PROTEIN (LRRP)"/>
    <property type="match status" value="1"/>
</dbReference>
<dbReference type="GO" id="GO:0005737">
    <property type="term" value="C:cytoplasm"/>
    <property type="evidence" value="ECO:0007669"/>
    <property type="project" value="TreeGrafter"/>
</dbReference>
<sequence>MSRTPVGTKPCKKVTASAASSSFSSASLKRFLDMIPLDIDIENVRQITLKGKQLTALPTNLGGLLREVRRLELSENDIYDVTPLASLSHLTSLNLSKNRRLSSIAPLATLHLTVCVVAYCDLNSLVGLEGCATTLKTLIANDNNLVLQSPTGGVVADAQADHVSRAVRNYEILAMLSTCETIVLSRNPHLCALYAAPTLNEDLIAEGVRGNIAGHLPHHEADWSHPLSVLEKMKQLKKLSLSGCGLESLPSHWFLPMVTELRLSHNALSSLVPEGVIFRSVKILDVSHNVLTDVKTLRRCRFVRNLSIRGNPFQKETASSSLTEDGKVRKGAQLPVEVLRFLTRKMPHLEVVDSTLLSSIQFEDVAGKSRLERCETVEGNSAQRKDSRHPTESTAEEIKDVVVELSEAVPDNIRAPIVRRERTNLLLQRKRELVADGAAVAQLVKRRKTEAAVW</sequence>
<organism evidence="4 5">
    <name type="scientific">Trypanosoma rangeli</name>
    <dbReference type="NCBI Taxonomy" id="5698"/>
    <lineage>
        <taxon>Eukaryota</taxon>
        <taxon>Discoba</taxon>
        <taxon>Euglenozoa</taxon>
        <taxon>Kinetoplastea</taxon>
        <taxon>Metakinetoplastina</taxon>
        <taxon>Trypanosomatida</taxon>
        <taxon>Trypanosomatidae</taxon>
        <taxon>Trypanosoma</taxon>
        <taxon>Herpetosoma</taxon>
    </lineage>
</organism>
<dbReference type="InterPro" id="IPR001611">
    <property type="entry name" value="Leu-rich_rpt"/>
</dbReference>
<keyword evidence="2" id="KW-0677">Repeat</keyword>
<dbReference type="PANTHER" id="PTHR15454">
    <property type="entry name" value="NISCHARIN RELATED"/>
    <property type="match status" value="1"/>
</dbReference>
<evidence type="ECO:0000313" key="4">
    <source>
        <dbReference type="EMBL" id="RNF03869.1"/>
    </source>
</evidence>
<dbReference type="SUPFAM" id="SSF52058">
    <property type="entry name" value="L domain-like"/>
    <property type="match status" value="1"/>
</dbReference>
<evidence type="ECO:0000256" key="1">
    <source>
        <dbReference type="ARBA" id="ARBA00022614"/>
    </source>
</evidence>
<dbReference type="Proteomes" id="UP000283634">
    <property type="component" value="Unassembled WGS sequence"/>
</dbReference>
<dbReference type="OMA" id="PHHEADW"/>
<dbReference type="FunFam" id="3.80.10.10:FF:001016">
    <property type="entry name" value="Leucine Rich Repeat, putative"/>
    <property type="match status" value="1"/>
</dbReference>
<dbReference type="OrthoDB" id="277458at2759"/>
<dbReference type="EMBL" id="MKGL01000181">
    <property type="protein sequence ID" value="RNF03869.1"/>
    <property type="molecule type" value="Genomic_DNA"/>
</dbReference>
<dbReference type="Pfam" id="PF00560">
    <property type="entry name" value="LRR_1"/>
    <property type="match status" value="1"/>
</dbReference>
<feature type="region of interest" description="Disordered" evidence="3">
    <location>
        <begin position="376"/>
        <end position="395"/>
    </location>
</feature>
<accession>A0A422NEJ0</accession>
<dbReference type="PROSITE" id="PS51450">
    <property type="entry name" value="LRR"/>
    <property type="match status" value="1"/>
</dbReference>
<evidence type="ECO:0000256" key="2">
    <source>
        <dbReference type="ARBA" id="ARBA00022737"/>
    </source>
</evidence>
<gene>
    <name evidence="4" type="ORF">TraAM80_05525</name>
</gene>
<protein>
    <submittedName>
        <fullName evidence="4">Putative leucine-rich repeat protein (LRRP)</fullName>
    </submittedName>
</protein>
<dbReference type="RefSeq" id="XP_029237771.1">
    <property type="nucleotide sequence ID" value="XM_029382400.1"/>
</dbReference>
<dbReference type="Gene3D" id="3.80.10.10">
    <property type="entry name" value="Ribonuclease Inhibitor"/>
    <property type="match status" value="2"/>
</dbReference>
<reference evidence="4 5" key="1">
    <citation type="journal article" date="2018" name="BMC Genomics">
        <title>Genomic comparison of Trypanosoma conorhini and Trypanosoma rangeli to Trypanosoma cruzi strains of high and low virulence.</title>
        <authorList>
            <person name="Bradwell K.R."/>
            <person name="Koparde V.N."/>
            <person name="Matveyev A.V."/>
            <person name="Serrano M.G."/>
            <person name="Alves J.M."/>
            <person name="Parikh H."/>
            <person name="Huang B."/>
            <person name="Lee V."/>
            <person name="Espinosa-Alvarez O."/>
            <person name="Ortiz P.A."/>
            <person name="Costa-Martins A.G."/>
            <person name="Teixeira M.M."/>
            <person name="Buck G.A."/>
        </authorList>
    </citation>
    <scope>NUCLEOTIDE SEQUENCE [LARGE SCALE GENOMIC DNA]</scope>
    <source>
        <strain evidence="4 5">AM80</strain>
    </source>
</reference>
<name>A0A422NEJ0_TRYRA</name>
<dbReference type="InterPro" id="IPR032675">
    <property type="entry name" value="LRR_dom_sf"/>
</dbReference>
<feature type="compositionally biased region" description="Basic and acidic residues" evidence="3">
    <location>
        <begin position="383"/>
        <end position="395"/>
    </location>
</feature>
<keyword evidence="1" id="KW-0433">Leucine-rich repeat</keyword>
<evidence type="ECO:0000313" key="5">
    <source>
        <dbReference type="Proteomes" id="UP000283634"/>
    </source>
</evidence>
<proteinExistence type="predicted"/>
<keyword evidence="5" id="KW-1185">Reference proteome</keyword>
<evidence type="ECO:0000256" key="3">
    <source>
        <dbReference type="SAM" id="MobiDB-lite"/>
    </source>
</evidence>
<comment type="caution">
    <text evidence="4">The sequence shown here is derived from an EMBL/GenBank/DDBJ whole genome shotgun (WGS) entry which is preliminary data.</text>
</comment>